<feature type="compositionally biased region" description="Low complexity" evidence="3">
    <location>
        <begin position="1068"/>
        <end position="1081"/>
    </location>
</feature>
<feature type="domain" description="DUF7708" evidence="4">
    <location>
        <begin position="74"/>
        <end position="210"/>
    </location>
</feature>
<feature type="compositionally biased region" description="Low complexity" evidence="3">
    <location>
        <begin position="1032"/>
        <end position="1042"/>
    </location>
</feature>
<dbReference type="Pfam" id="PF24809">
    <property type="entry name" value="DUF7708"/>
    <property type="match status" value="1"/>
</dbReference>
<evidence type="ECO:0008006" key="8">
    <source>
        <dbReference type="Google" id="ProtNLM"/>
    </source>
</evidence>
<dbReference type="PANTHER" id="PTHR10039">
    <property type="entry name" value="AMELOGENIN"/>
    <property type="match status" value="1"/>
</dbReference>
<feature type="compositionally biased region" description="Low complexity" evidence="3">
    <location>
        <begin position="997"/>
        <end position="1006"/>
    </location>
</feature>
<feature type="region of interest" description="Disordered" evidence="3">
    <location>
        <begin position="984"/>
        <end position="1166"/>
    </location>
</feature>
<protein>
    <recommendedName>
        <fullName evidence="8">NACHT domain-containing protein</fullName>
    </recommendedName>
</protein>
<feature type="coiled-coil region" evidence="2">
    <location>
        <begin position="187"/>
        <end position="214"/>
    </location>
</feature>
<keyword evidence="1" id="KW-0677">Repeat</keyword>
<dbReference type="PANTHER" id="PTHR10039:SF14">
    <property type="entry name" value="NACHT DOMAIN-CONTAINING PROTEIN"/>
    <property type="match status" value="1"/>
</dbReference>
<feature type="compositionally biased region" description="Basic and acidic residues" evidence="3">
    <location>
        <begin position="1043"/>
        <end position="1058"/>
    </location>
</feature>
<evidence type="ECO:0000256" key="2">
    <source>
        <dbReference type="SAM" id="Coils"/>
    </source>
</evidence>
<evidence type="ECO:0000256" key="1">
    <source>
        <dbReference type="ARBA" id="ARBA00022737"/>
    </source>
</evidence>
<dbReference type="Pfam" id="PF24883">
    <property type="entry name" value="NPHP3_N"/>
    <property type="match status" value="1"/>
</dbReference>
<dbReference type="Proteomes" id="UP001590950">
    <property type="component" value="Unassembled WGS sequence"/>
</dbReference>
<comment type="caution">
    <text evidence="6">The sequence shown here is derived from an EMBL/GenBank/DDBJ whole genome shotgun (WGS) entry which is preliminary data.</text>
</comment>
<gene>
    <name evidence="6" type="ORF">N7G274_009546</name>
</gene>
<evidence type="ECO:0000259" key="4">
    <source>
        <dbReference type="Pfam" id="PF24809"/>
    </source>
</evidence>
<evidence type="ECO:0000313" key="6">
    <source>
        <dbReference type="EMBL" id="KAL2037821.1"/>
    </source>
</evidence>
<proteinExistence type="predicted"/>
<organism evidence="6 7">
    <name type="scientific">Stereocaulon virgatum</name>
    <dbReference type="NCBI Taxonomy" id="373712"/>
    <lineage>
        <taxon>Eukaryota</taxon>
        <taxon>Fungi</taxon>
        <taxon>Dikarya</taxon>
        <taxon>Ascomycota</taxon>
        <taxon>Pezizomycotina</taxon>
        <taxon>Lecanoromycetes</taxon>
        <taxon>OSLEUM clade</taxon>
        <taxon>Lecanoromycetidae</taxon>
        <taxon>Lecanorales</taxon>
        <taxon>Lecanorineae</taxon>
        <taxon>Stereocaulaceae</taxon>
        <taxon>Stereocaulon</taxon>
    </lineage>
</organism>
<keyword evidence="2" id="KW-0175">Coiled coil</keyword>
<feature type="domain" description="Nephrocystin 3-like N-terminal" evidence="5">
    <location>
        <begin position="278"/>
        <end position="426"/>
    </location>
</feature>
<evidence type="ECO:0000256" key="3">
    <source>
        <dbReference type="SAM" id="MobiDB-lite"/>
    </source>
</evidence>
<dbReference type="InterPro" id="IPR056884">
    <property type="entry name" value="NPHP3-like_N"/>
</dbReference>
<dbReference type="InterPro" id="IPR027417">
    <property type="entry name" value="P-loop_NTPase"/>
</dbReference>
<dbReference type="InterPro" id="IPR056125">
    <property type="entry name" value="DUF7708"/>
</dbReference>
<evidence type="ECO:0000259" key="5">
    <source>
        <dbReference type="Pfam" id="PF24883"/>
    </source>
</evidence>
<evidence type="ECO:0000313" key="7">
    <source>
        <dbReference type="Proteomes" id="UP001590950"/>
    </source>
</evidence>
<dbReference type="EMBL" id="JBEFKJ010000037">
    <property type="protein sequence ID" value="KAL2037821.1"/>
    <property type="molecule type" value="Genomic_DNA"/>
</dbReference>
<keyword evidence="7" id="KW-1185">Reference proteome</keyword>
<sequence>MGSAHELRPLSPFMEAFYDYVRNLPEKKNKKSVLSHLDINNPPTPDDIQDSIRQLEVKHGQKPSVKVLKRVLSPIVMVLKDYYGVLDSLTQADPTPSCIIWGTLKIVIDGLSRFIDLFERIQNELLTLNIQLRRLILYEDLYGQSTDMQEHLFRSYKNIFRFWCRVDKECNRNSLNSLLRASVSFSTKKLQSIIEDLKENADQIEKLAPIIEAQFAGDDRAEAAHERLENKKERDEGSAWRQQMQSDRIRSWLGGQTLTESILARHRSNLEATKLGSTCDWLAHDTTYQSWTDETLNRPVLWLHAGPGSGKSTLCSYAIKRITQLEPRSAVALLFYEFDDSQRTALSMARALATQLFDYYWLQHQDIPEDLRTASQKSSADLGNILDFIRLLIGKIHVAYIFIDGLDEECNVARWKEACQIFEFLLLLARDWPGVVRLWYSTQDRPVIRTRLGDFPTMNIKEKIRFSVDEYISSTVPGINNPEVDQKTRTWILAELKDRAQGNFLWTSLMLKTIEAEVSSFDEMEQFIKEGLPQDLDAYYSRMFARYEPRERELASKIFGLVTFAKRRLRLSELRQAIGILSSDDPKHLKSRSIPWRQAVERLFAPLIETQEDPDAPQDCFCFLFHSTVKTFLEQHPEVLQRTLPGAATLLINEFIIANACLLYLSQDAFAELLIKDSDQWMTTSKERITGTNLLTYSAKYWDKHMDGVEETSELRLKVESFIRSGNFHTTLQLQSLFVENHFHLYTLEGCSNYHKYTKRVFPRWFARHSAEGCTDVAKNYRTFTTQWNSFLSGRNHIDRRFKGELDRCLWGALGPQSFLSNGQDRYSSFMLIDKDGLCPDTRAPYCAGISSDGSEAVVLKQIEVSDPGGACPLYRIQSWTLTRCNQPRLLLEETIAADLEAKDADRPDRSCETSLCRDSREISLSPDLCCLRIGSRILVKDESGRYSEIQELEILTEDPPPYFEDVLLKASYLVLASRKKAERIEEPRARSRAKTTKTSPKGGKPLADLGSNLGATSTDCPLCSREHSKEPSPGSVSSSSRDQSKNTHKEDASERESTSSSPEEESSAWNSAEESWSEGSTSDDENGRALLIRLDSTSEDSRSETSESEAESDLETQGSAKDDASDAPITSHGQLLDDYEGESEESNPEWVSDDSPYEADSDASDWDYRYESDDELGYSSGEQDELRAFLRSTRERKGAKPEHGLLIVYNLGAGHPVQLFKFAHPLPVKLYNSPPVVHPSCPLVVWPLCGGDILFADYEENSYFIRQMRPTTRKARHIFIKCHFSPCGKYLHIASLEAQQKALSKKEKKAGIKDSLLISAFISTHRLSTQKTTRCPPALIHRMKFSLGEHAGLPSNSSPVEVTWTEKHVYFSSSGDDNQLCLFRVDLFACPKVHEDAAVCVPKKPVLLPESARMRAVYYFPPRAQNERALVLVGCLTNLKDKGAADRDLTGEWDPLHGLPDRVSPPIGFYLWEEEDLGGWGPSNAVEEIKPDTAKGSLEQRMEKFSAEDDCDIEHYFIT</sequence>
<name>A0ABR3ZYQ5_9LECA</name>
<feature type="compositionally biased region" description="Acidic residues" evidence="3">
    <location>
        <begin position="1138"/>
        <end position="1166"/>
    </location>
</feature>
<dbReference type="SUPFAM" id="SSF52540">
    <property type="entry name" value="P-loop containing nucleoside triphosphate hydrolases"/>
    <property type="match status" value="1"/>
</dbReference>
<reference evidence="6 7" key="1">
    <citation type="submission" date="2024-09" db="EMBL/GenBank/DDBJ databases">
        <title>Rethinking Asexuality: The Enigmatic Case of Functional Sexual Genes in Lepraria (Stereocaulaceae).</title>
        <authorList>
            <person name="Doellman M."/>
            <person name="Sun Y."/>
            <person name="Barcenas-Pena A."/>
            <person name="Lumbsch H.T."/>
            <person name="Grewe F."/>
        </authorList>
    </citation>
    <scope>NUCLEOTIDE SEQUENCE [LARGE SCALE GENOMIC DNA]</scope>
    <source>
        <strain evidence="6 7">Mercado 3170</strain>
    </source>
</reference>
<accession>A0ABR3ZYQ5</accession>